<keyword evidence="4 6" id="KW-0233">DNA recombination</keyword>
<reference evidence="8 9" key="1">
    <citation type="submission" date="2018-03" db="EMBL/GenBank/DDBJ databases">
        <title>The ancient ancestry and fast evolution of plastids.</title>
        <authorList>
            <person name="Moore K.R."/>
            <person name="Magnabosco C."/>
            <person name="Momper L."/>
            <person name="Gold D.A."/>
            <person name="Bosak T."/>
            <person name="Fournier G.P."/>
        </authorList>
    </citation>
    <scope>NUCLEOTIDE SEQUENCE [LARGE SCALE GENOMIC DNA]</scope>
    <source>
        <strain evidence="8 9">CCALA 037</strain>
    </source>
</reference>
<accession>A0A2T1F6C0</accession>
<dbReference type="GO" id="GO:0006310">
    <property type="term" value="P:DNA recombination"/>
    <property type="evidence" value="ECO:0007669"/>
    <property type="project" value="UniProtKB-UniRule"/>
</dbReference>
<evidence type="ECO:0000313" key="9">
    <source>
        <dbReference type="Proteomes" id="UP000238937"/>
    </source>
</evidence>
<feature type="domain" description="Helix-hairpin-helix DNA-binding motif class 1" evidence="7">
    <location>
        <begin position="66"/>
        <end position="85"/>
    </location>
</feature>
<evidence type="ECO:0000256" key="3">
    <source>
        <dbReference type="ARBA" id="ARBA00023125"/>
    </source>
</evidence>
<dbReference type="GO" id="GO:0048476">
    <property type="term" value="C:Holliday junction resolvase complex"/>
    <property type="evidence" value="ECO:0007669"/>
    <property type="project" value="UniProtKB-UniRule"/>
</dbReference>
<comment type="subunit">
    <text evidence="6">Homotetramer. Forms an RuvA(8)-RuvB(12)-Holliday junction (HJ) complex. HJ DNA is sandwiched between 2 RuvA tetramers; dsDNA enters through RuvA and exits via RuvB. An RuvB hexamer assembles on each DNA strand where it exits the tetramer. Each RuvB hexamer is contacted by two RuvA subunits (via domain III) on 2 adjacent RuvB subunits; this complex drives branch migration. In the full resolvosome a probable DNA-RuvA(4)-RuvB(12)-RuvC(2) complex forms which resolves the HJ.</text>
</comment>
<dbReference type="InterPro" id="IPR010994">
    <property type="entry name" value="RuvA_2-like"/>
</dbReference>
<dbReference type="Pfam" id="PF01330">
    <property type="entry name" value="RuvA_N"/>
    <property type="match status" value="1"/>
</dbReference>
<evidence type="ECO:0000313" key="8">
    <source>
        <dbReference type="EMBL" id="PSB40532.1"/>
    </source>
</evidence>
<name>A0A2T1F6C0_9CYAN</name>
<dbReference type="OrthoDB" id="5293449at2"/>
<dbReference type="SUPFAM" id="SSF47781">
    <property type="entry name" value="RuvA domain 2-like"/>
    <property type="match status" value="1"/>
</dbReference>
<evidence type="ECO:0000259" key="7">
    <source>
        <dbReference type="SMART" id="SM00278"/>
    </source>
</evidence>
<sequence>MQTPTNNRSILVLEVNQIGYELQVPQSMALAVAIDSEIQVFTHQQVREDAISLYGFSSAAERDLFRQLISVSGVGASLAIALLDKLGLADTVSAIVTSNIQRLSTAPGVGKKTAERLALELRSKLGQWRVDSGLSESLPLTSLNATMQAEVEMTLLALGYTNDEIRQALQAISQDSLMVKSQNIEDWLRLAIASIQ</sequence>
<comment type="similarity">
    <text evidence="6">Belongs to the RuvA family.</text>
</comment>
<dbReference type="AlphaFoldDB" id="A0A2T1F6C0"/>
<dbReference type="GO" id="GO:0009378">
    <property type="term" value="F:four-way junction helicase activity"/>
    <property type="evidence" value="ECO:0007669"/>
    <property type="project" value="InterPro"/>
</dbReference>
<dbReference type="CDD" id="cd14332">
    <property type="entry name" value="UBA_RuvA_C"/>
    <property type="match status" value="1"/>
</dbReference>
<dbReference type="Gene3D" id="1.10.150.20">
    <property type="entry name" value="5' to 3' exonuclease, C-terminal subdomain"/>
    <property type="match status" value="1"/>
</dbReference>
<dbReference type="HAMAP" id="MF_00031">
    <property type="entry name" value="DNA_HJ_migration_RuvA"/>
    <property type="match status" value="1"/>
</dbReference>
<gene>
    <name evidence="6" type="primary">ruvA</name>
    <name evidence="8" type="ORF">C7B77_28225</name>
</gene>
<evidence type="ECO:0000256" key="1">
    <source>
        <dbReference type="ARBA" id="ARBA00022490"/>
    </source>
</evidence>
<evidence type="ECO:0000256" key="4">
    <source>
        <dbReference type="ARBA" id="ARBA00023172"/>
    </source>
</evidence>
<dbReference type="GO" id="GO:0006281">
    <property type="term" value="P:DNA repair"/>
    <property type="evidence" value="ECO:0007669"/>
    <property type="project" value="UniProtKB-UniRule"/>
</dbReference>
<dbReference type="NCBIfam" id="TIGR00084">
    <property type="entry name" value="ruvA"/>
    <property type="match status" value="1"/>
</dbReference>
<comment type="function">
    <text evidence="6">The RuvA-RuvB-RuvC complex processes Holliday junction (HJ) DNA during genetic recombination and DNA repair, while the RuvA-RuvB complex plays an important role in the rescue of blocked DNA replication forks via replication fork reversal (RFR). RuvA specifically binds to HJ cruciform DNA, conferring on it an open structure. The RuvB hexamer acts as an ATP-dependent pump, pulling dsDNA into and through the RuvAB complex. HJ branch migration allows RuvC to scan DNA until it finds its consensus sequence, where it cleaves and resolves the cruciform DNA.</text>
</comment>
<comment type="caution">
    <text evidence="8">The sequence shown here is derived from an EMBL/GenBank/DDBJ whole genome shotgun (WGS) entry which is preliminary data.</text>
</comment>
<comment type="caution">
    <text evidence="6">Lacks conserved residue(s) required for the propagation of feature annotation.</text>
</comment>
<dbReference type="GO" id="GO:0000400">
    <property type="term" value="F:four-way junction DNA binding"/>
    <property type="evidence" value="ECO:0007669"/>
    <property type="project" value="UniProtKB-UniRule"/>
</dbReference>
<dbReference type="SMART" id="SM00278">
    <property type="entry name" value="HhH1"/>
    <property type="match status" value="2"/>
</dbReference>
<evidence type="ECO:0000256" key="2">
    <source>
        <dbReference type="ARBA" id="ARBA00022763"/>
    </source>
</evidence>
<dbReference type="InterPro" id="IPR013849">
    <property type="entry name" value="DNA_helicase_Holl-junc_RuvA_I"/>
</dbReference>
<keyword evidence="9" id="KW-1185">Reference proteome</keyword>
<dbReference type="Proteomes" id="UP000238937">
    <property type="component" value="Unassembled WGS sequence"/>
</dbReference>
<dbReference type="EMBL" id="PVWO01000685">
    <property type="protein sequence ID" value="PSB40532.1"/>
    <property type="molecule type" value="Genomic_DNA"/>
</dbReference>
<comment type="subcellular location">
    <subcellularLocation>
        <location evidence="6">Cytoplasm</location>
    </subcellularLocation>
</comment>
<dbReference type="Gene3D" id="2.40.50.140">
    <property type="entry name" value="Nucleic acid-binding proteins"/>
    <property type="match status" value="1"/>
</dbReference>
<keyword evidence="5 6" id="KW-0234">DNA repair</keyword>
<proteinExistence type="inferred from homology"/>
<dbReference type="GO" id="GO:0009379">
    <property type="term" value="C:Holliday junction helicase complex"/>
    <property type="evidence" value="ECO:0007669"/>
    <property type="project" value="InterPro"/>
</dbReference>
<dbReference type="SUPFAM" id="SSF50249">
    <property type="entry name" value="Nucleic acid-binding proteins"/>
    <property type="match status" value="1"/>
</dbReference>
<dbReference type="InterPro" id="IPR011114">
    <property type="entry name" value="RuvA_C"/>
</dbReference>
<keyword evidence="1 6" id="KW-0963">Cytoplasm</keyword>
<dbReference type="Pfam" id="PF14520">
    <property type="entry name" value="HHH_5"/>
    <property type="match status" value="1"/>
</dbReference>
<comment type="domain">
    <text evidence="6">Has three domains with a flexible linker between the domains II and III and assumes an 'L' shape. Domain III is highly mobile and contacts RuvB.</text>
</comment>
<feature type="domain" description="Helix-hairpin-helix DNA-binding motif class 1" evidence="7">
    <location>
        <begin position="101"/>
        <end position="120"/>
    </location>
</feature>
<dbReference type="GO" id="GO:0005737">
    <property type="term" value="C:cytoplasm"/>
    <property type="evidence" value="ECO:0007669"/>
    <property type="project" value="UniProtKB-SubCell"/>
</dbReference>
<dbReference type="InterPro" id="IPR000085">
    <property type="entry name" value="RuvA"/>
</dbReference>
<keyword evidence="3 6" id="KW-0238">DNA-binding</keyword>
<evidence type="ECO:0000256" key="5">
    <source>
        <dbReference type="ARBA" id="ARBA00023204"/>
    </source>
</evidence>
<dbReference type="GO" id="GO:0005524">
    <property type="term" value="F:ATP binding"/>
    <property type="evidence" value="ECO:0007669"/>
    <property type="project" value="InterPro"/>
</dbReference>
<organism evidence="8 9">
    <name type="scientific">Chamaesiphon polymorphus CCALA 037</name>
    <dbReference type="NCBI Taxonomy" id="2107692"/>
    <lineage>
        <taxon>Bacteria</taxon>
        <taxon>Bacillati</taxon>
        <taxon>Cyanobacteriota</taxon>
        <taxon>Cyanophyceae</taxon>
        <taxon>Gomontiellales</taxon>
        <taxon>Chamaesiphonaceae</taxon>
        <taxon>Chamaesiphon</taxon>
    </lineage>
</organism>
<feature type="region of interest" description="Domain III" evidence="6">
    <location>
        <begin position="145"/>
        <end position="196"/>
    </location>
</feature>
<protein>
    <recommendedName>
        <fullName evidence="6">Holliday junction branch migration complex subunit RuvA</fullName>
    </recommendedName>
</protein>
<dbReference type="Pfam" id="PF07499">
    <property type="entry name" value="RuvA_C"/>
    <property type="match status" value="1"/>
</dbReference>
<keyword evidence="2 6" id="KW-0227">DNA damage</keyword>
<dbReference type="InterPro" id="IPR003583">
    <property type="entry name" value="Hlx-hairpin-Hlx_DNA-bd_motif"/>
</dbReference>
<evidence type="ECO:0000256" key="6">
    <source>
        <dbReference type="HAMAP-Rule" id="MF_00031"/>
    </source>
</evidence>
<dbReference type="InterPro" id="IPR012340">
    <property type="entry name" value="NA-bd_OB-fold"/>
</dbReference>